<proteinExistence type="predicted"/>
<feature type="compositionally biased region" description="Basic and acidic residues" evidence="4">
    <location>
        <begin position="582"/>
        <end position="606"/>
    </location>
</feature>
<evidence type="ECO:0000256" key="2">
    <source>
        <dbReference type="ARBA" id="ARBA00023125"/>
    </source>
</evidence>
<evidence type="ECO:0000256" key="3">
    <source>
        <dbReference type="ARBA" id="ARBA00023242"/>
    </source>
</evidence>
<keyword evidence="3" id="KW-0539">Nucleus</keyword>
<evidence type="ECO:0000313" key="7">
    <source>
        <dbReference type="Proteomes" id="UP001168821"/>
    </source>
</evidence>
<keyword evidence="2" id="KW-0238">DNA-binding</keyword>
<dbReference type="Gene3D" id="1.10.10.60">
    <property type="entry name" value="Homeodomain-like"/>
    <property type="match status" value="1"/>
</dbReference>
<dbReference type="Proteomes" id="UP001168821">
    <property type="component" value="Unassembled WGS sequence"/>
</dbReference>
<gene>
    <name evidence="6" type="ORF">Zmor_017456</name>
</gene>
<dbReference type="InterPro" id="IPR009057">
    <property type="entry name" value="Homeodomain-like_sf"/>
</dbReference>
<evidence type="ECO:0000256" key="4">
    <source>
        <dbReference type="SAM" id="MobiDB-lite"/>
    </source>
</evidence>
<protein>
    <recommendedName>
        <fullName evidence="5">HTH CENPB-type domain-containing protein</fullName>
    </recommendedName>
</protein>
<keyword evidence="7" id="KW-1185">Reference proteome</keyword>
<dbReference type="Gene3D" id="3.30.420.10">
    <property type="entry name" value="Ribonuclease H-like superfamily/Ribonuclease H"/>
    <property type="match status" value="1"/>
</dbReference>
<evidence type="ECO:0000259" key="5">
    <source>
        <dbReference type="PROSITE" id="PS51253"/>
    </source>
</evidence>
<feature type="region of interest" description="Disordered" evidence="4">
    <location>
        <begin position="579"/>
        <end position="626"/>
    </location>
</feature>
<dbReference type="InterPro" id="IPR006600">
    <property type="entry name" value="HTH_CenpB_DNA-bd_dom"/>
</dbReference>
<name>A0AA38MCM7_9CUCU</name>
<reference evidence="6" key="1">
    <citation type="journal article" date="2023" name="G3 (Bethesda)">
        <title>Whole genome assemblies of Zophobas morio and Tenebrio molitor.</title>
        <authorList>
            <person name="Kaur S."/>
            <person name="Stinson S.A."/>
            <person name="diCenzo G.C."/>
        </authorList>
    </citation>
    <scope>NUCLEOTIDE SEQUENCE</scope>
    <source>
        <strain evidence="6">QUZm001</strain>
    </source>
</reference>
<dbReference type="PROSITE" id="PS51253">
    <property type="entry name" value="HTH_CENPB"/>
    <property type="match status" value="1"/>
</dbReference>
<evidence type="ECO:0000256" key="1">
    <source>
        <dbReference type="ARBA" id="ARBA00004123"/>
    </source>
</evidence>
<evidence type="ECO:0000313" key="6">
    <source>
        <dbReference type="EMBL" id="KAJ3651412.1"/>
    </source>
</evidence>
<dbReference type="GO" id="GO:0003677">
    <property type="term" value="F:DNA binding"/>
    <property type="evidence" value="ECO:0007669"/>
    <property type="project" value="UniProtKB-KW"/>
</dbReference>
<dbReference type="AlphaFoldDB" id="A0AA38MCM7"/>
<dbReference type="Pfam" id="PF03184">
    <property type="entry name" value="DDE_1"/>
    <property type="match status" value="1"/>
</dbReference>
<dbReference type="InterPro" id="IPR036397">
    <property type="entry name" value="RNaseH_sf"/>
</dbReference>
<organism evidence="6 7">
    <name type="scientific">Zophobas morio</name>
    <dbReference type="NCBI Taxonomy" id="2755281"/>
    <lineage>
        <taxon>Eukaryota</taxon>
        <taxon>Metazoa</taxon>
        <taxon>Ecdysozoa</taxon>
        <taxon>Arthropoda</taxon>
        <taxon>Hexapoda</taxon>
        <taxon>Insecta</taxon>
        <taxon>Pterygota</taxon>
        <taxon>Neoptera</taxon>
        <taxon>Endopterygota</taxon>
        <taxon>Coleoptera</taxon>
        <taxon>Polyphaga</taxon>
        <taxon>Cucujiformia</taxon>
        <taxon>Tenebrionidae</taxon>
        <taxon>Zophobas</taxon>
    </lineage>
</organism>
<accession>A0AA38MCM7</accession>
<dbReference type="EMBL" id="JALNTZ010000005">
    <property type="protein sequence ID" value="KAJ3651412.1"/>
    <property type="molecule type" value="Genomic_DNA"/>
</dbReference>
<comment type="subcellular location">
    <subcellularLocation>
        <location evidence="1">Nucleus</location>
    </subcellularLocation>
</comment>
<sequence>MAMRKNLKYSEDSMRQALHDVKSGMPVARAAKKYNVPRITLYYKKMGKYPEDRRIGAPTVLTVAEEQALVKWCFFLSDRGFPVTKNQLLDSVQLLIKTMKRPNPFQNNRPGRHWYELFLKRHPGVSSRTPQNLTSSRMNVTKENIRHWFIEITEYFIQNDLMDAMSDPTRVYNADETAFFLSPKGSRVLVRKGQKSVYSFVANDEKECLTSLINANAAGKLAPPMILFSYERIPAAISSLMPTNFSIGKSESGWMTGETFYEYVTNIFYPWLVENNIKFPIVFFVDGHVSHLTLSLSNFCKEKKIELVALYPNATHLLQPMDVAVFHTLKQTWKTSVHNWRVSHSYEKIKREDFAPLLHETLKKTCSVETIQNGFKRCGLYPLNPDAVDYTKIKNVSDISKQSDDNLNNSNLDGYDVKGCLQIIEKIIGSEKTLEFKSLASKEWNGNIEDTSLYRLWMSLNDSLVGDVAEERNLQESNEQNLQDRFQTDAQSLEGYGSPKTDEQLLLEAEQMENFIDNLEIPKDQPTSSNCLDVPSPFKQCLFWPATPKKKDGKRKPKEKIPSVATSFQWQEYHKKKYAEKKRKEDEKLERKRKREEKSILKEGSKNQRKTGKLSPDQQDSEENTSQCLDTLNIGDYVVVEYNKKYFPGLILNVDEGNLSKYHDDDLYNFQISAMEKSGCSGWRWPKRKDVLWYKLEDIKQSISKPVLINNNKRGLFAIPEMDKYI</sequence>
<comment type="caution">
    <text evidence="6">The sequence shown here is derived from an EMBL/GenBank/DDBJ whole genome shotgun (WGS) entry which is preliminary data.</text>
</comment>
<dbReference type="GO" id="GO:0005634">
    <property type="term" value="C:nucleus"/>
    <property type="evidence" value="ECO:0007669"/>
    <property type="project" value="UniProtKB-SubCell"/>
</dbReference>
<dbReference type="PANTHER" id="PTHR19303:SF74">
    <property type="entry name" value="POGO TRANSPOSABLE ELEMENT WITH KRAB DOMAIN"/>
    <property type="match status" value="1"/>
</dbReference>
<feature type="domain" description="HTH CENPB-type" evidence="5">
    <location>
        <begin position="53"/>
        <end position="128"/>
    </location>
</feature>
<dbReference type="InterPro" id="IPR004875">
    <property type="entry name" value="DDE_SF_endonuclease_dom"/>
</dbReference>
<dbReference type="InterPro" id="IPR050863">
    <property type="entry name" value="CenT-Element_Derived"/>
</dbReference>
<dbReference type="PANTHER" id="PTHR19303">
    <property type="entry name" value="TRANSPOSON"/>
    <property type="match status" value="1"/>
</dbReference>
<dbReference type="InterPro" id="IPR007889">
    <property type="entry name" value="HTH_Psq"/>
</dbReference>
<dbReference type="Pfam" id="PF05225">
    <property type="entry name" value="HTH_psq"/>
    <property type="match status" value="1"/>
</dbReference>
<dbReference type="SUPFAM" id="SSF46689">
    <property type="entry name" value="Homeodomain-like"/>
    <property type="match status" value="1"/>
</dbReference>